<dbReference type="AlphaFoldDB" id="A0A9W7L3G9"/>
<reference evidence="2" key="1">
    <citation type="journal article" date="2023" name="Commun. Biol.">
        <title>Genome analysis of Parmales, the sister group of diatoms, reveals the evolutionary specialization of diatoms from phago-mixotrophs to photoautotrophs.</title>
        <authorList>
            <person name="Ban H."/>
            <person name="Sato S."/>
            <person name="Yoshikawa S."/>
            <person name="Yamada K."/>
            <person name="Nakamura Y."/>
            <person name="Ichinomiya M."/>
            <person name="Sato N."/>
            <person name="Blanc-Mathieu R."/>
            <person name="Endo H."/>
            <person name="Kuwata A."/>
            <person name="Ogata H."/>
        </authorList>
    </citation>
    <scope>NUCLEOTIDE SEQUENCE [LARGE SCALE GENOMIC DNA]</scope>
</reference>
<organism evidence="1 2">
    <name type="scientific">Triparma columacea</name>
    <dbReference type="NCBI Taxonomy" id="722753"/>
    <lineage>
        <taxon>Eukaryota</taxon>
        <taxon>Sar</taxon>
        <taxon>Stramenopiles</taxon>
        <taxon>Ochrophyta</taxon>
        <taxon>Bolidophyceae</taxon>
        <taxon>Parmales</taxon>
        <taxon>Triparmaceae</taxon>
        <taxon>Triparma</taxon>
    </lineage>
</organism>
<evidence type="ECO:0000313" key="2">
    <source>
        <dbReference type="Proteomes" id="UP001165065"/>
    </source>
</evidence>
<dbReference type="EMBL" id="BRYA01000583">
    <property type="protein sequence ID" value="GMI24384.1"/>
    <property type="molecule type" value="Genomic_DNA"/>
</dbReference>
<gene>
    <name evidence="1" type="ORF">TrCOL_g4092</name>
</gene>
<comment type="caution">
    <text evidence="1">The sequence shown here is derived from an EMBL/GenBank/DDBJ whole genome shotgun (WGS) entry which is preliminary data.</text>
</comment>
<name>A0A9W7L3G9_9STRA</name>
<dbReference type="Proteomes" id="UP001165065">
    <property type="component" value="Unassembled WGS sequence"/>
</dbReference>
<proteinExistence type="predicted"/>
<accession>A0A9W7L3G9</accession>
<sequence>MLKILLIAPTAALAYSPSFTFAPNTNILPRRSVLLQGLSILSCPLCSSAACLPGDSSESCIGNYIVPMDDEMAEYVESPETLKRFAPELHWVEPLPPPPSDAAACLTYKEAGSSISQIRDAVLSGNFTIAGKAVLVISPRLELARLRLVESSRTSDDFDVASADLVVRLNQLNVMLGQAIKGELGRTVITQITLMKEVEEVEALHARCLKCLMTRKEK</sequence>
<evidence type="ECO:0000313" key="1">
    <source>
        <dbReference type="EMBL" id="GMI24384.1"/>
    </source>
</evidence>
<protein>
    <submittedName>
        <fullName evidence="1">Uncharacterized protein</fullName>
    </submittedName>
</protein>
<dbReference type="OrthoDB" id="45148at2759"/>
<keyword evidence="2" id="KW-1185">Reference proteome</keyword>